<gene>
    <name evidence="1" type="ORF">DM484_19615</name>
</gene>
<reference evidence="1 2" key="1">
    <citation type="journal article" date="2018" name="Aquat. Microb. Ecol.">
        <title>Gammaproteobacterial methanotrophs dominate.</title>
        <authorList>
            <person name="Rissanen A.J."/>
            <person name="Saarenheimo J."/>
            <person name="Tiirola M."/>
            <person name="Peura S."/>
            <person name="Aalto S.L."/>
            <person name="Karvinen A."/>
            <person name="Nykanen H."/>
        </authorList>
    </citation>
    <scope>NUCLEOTIDE SEQUENCE [LARGE SCALE GENOMIC DNA]</scope>
    <source>
        <strain evidence="1">AMbin10</strain>
    </source>
</reference>
<evidence type="ECO:0000313" key="1">
    <source>
        <dbReference type="EMBL" id="PZN75105.1"/>
    </source>
</evidence>
<dbReference type="Proteomes" id="UP000249396">
    <property type="component" value="Unassembled WGS sequence"/>
</dbReference>
<sequence>MKYLVALYNKTHETIRFLNSENLGHNKTLPPQSMFTTKVHFAIPDNSDPAEYFEGHHMELQLENTPIFSFWADDHADHVMYYCKGRKWEQKNAISGYNPGGDKIDVAIVLTGDSHGNYELTACAVQALV</sequence>
<name>A0A2W4QSQ6_9GAMM</name>
<comment type="caution">
    <text evidence="1">The sequence shown here is derived from an EMBL/GenBank/DDBJ whole genome shotgun (WGS) entry which is preliminary data.</text>
</comment>
<accession>A0A2W4QSQ6</accession>
<evidence type="ECO:0000313" key="2">
    <source>
        <dbReference type="Proteomes" id="UP000249396"/>
    </source>
</evidence>
<dbReference type="EMBL" id="QJPH01000401">
    <property type="protein sequence ID" value="PZN75105.1"/>
    <property type="molecule type" value="Genomic_DNA"/>
</dbReference>
<dbReference type="AlphaFoldDB" id="A0A2W4QSQ6"/>
<organism evidence="1 2">
    <name type="scientific">Candidatus Methylumidiphilus alinenensis</name>
    <dbReference type="NCBI Taxonomy" id="2202197"/>
    <lineage>
        <taxon>Bacteria</taxon>
        <taxon>Pseudomonadati</taxon>
        <taxon>Pseudomonadota</taxon>
        <taxon>Gammaproteobacteria</taxon>
        <taxon>Methylococcales</taxon>
        <taxon>Candidatus Methylumidiphilus</taxon>
    </lineage>
</organism>
<protein>
    <submittedName>
        <fullName evidence="1">Uncharacterized protein</fullName>
    </submittedName>
</protein>
<proteinExistence type="predicted"/>